<keyword evidence="3" id="KW-1185">Reference proteome</keyword>
<sequence length="185" mass="20835">MTSFPLSFLRLLRPQLRPAPATPHVLNLRRPVSINNHPMPPELPPLLRDQRKIDADHLRLIALFHFIFAGLALVGLGFLALHWLFMSTFLGDPSLWKDQKSGPPPEQFFAIFRWFYAIFGVLIVSGGIANLISGLFIRARKNRTFSIVVAALNCIQMPFGTALGVFTLIVLTRESVREGYSTDPR</sequence>
<evidence type="ECO:0000313" key="2">
    <source>
        <dbReference type="EMBL" id="ATC62936.1"/>
    </source>
</evidence>
<feature type="transmembrane region" description="Helical" evidence="1">
    <location>
        <begin position="114"/>
        <end position="137"/>
    </location>
</feature>
<gene>
    <name evidence="2" type="ORF">CMV30_02585</name>
</gene>
<proteinExistence type="predicted"/>
<accession>A0A290Q9M9</accession>
<dbReference type="AlphaFoldDB" id="A0A290Q9M9"/>
<evidence type="ECO:0000313" key="3">
    <source>
        <dbReference type="Proteomes" id="UP000217265"/>
    </source>
</evidence>
<protein>
    <submittedName>
        <fullName evidence="2">Uncharacterized protein</fullName>
    </submittedName>
</protein>
<keyword evidence="1" id="KW-1133">Transmembrane helix</keyword>
<feature type="transmembrane region" description="Helical" evidence="1">
    <location>
        <begin position="144"/>
        <end position="171"/>
    </location>
</feature>
<keyword evidence="1" id="KW-0812">Transmembrane</keyword>
<reference evidence="2 3" key="1">
    <citation type="submission" date="2017-09" db="EMBL/GenBank/DDBJ databases">
        <title>Complete genome sequence of Verrucomicrobial strain HZ-65, isolated from freshwater.</title>
        <authorList>
            <person name="Choi A."/>
        </authorList>
    </citation>
    <scope>NUCLEOTIDE SEQUENCE [LARGE SCALE GENOMIC DNA]</scope>
    <source>
        <strain evidence="2 3">HZ-65</strain>
    </source>
</reference>
<keyword evidence="1" id="KW-0472">Membrane</keyword>
<feature type="transmembrane region" description="Helical" evidence="1">
    <location>
        <begin position="60"/>
        <end position="85"/>
    </location>
</feature>
<dbReference type="KEGG" id="vbh:CMV30_02585"/>
<dbReference type="Proteomes" id="UP000217265">
    <property type="component" value="Chromosome"/>
</dbReference>
<dbReference type="EMBL" id="CP023344">
    <property type="protein sequence ID" value="ATC62936.1"/>
    <property type="molecule type" value="Genomic_DNA"/>
</dbReference>
<name>A0A290Q9M9_9BACT</name>
<organism evidence="2 3">
    <name type="scientific">Nibricoccus aquaticus</name>
    <dbReference type="NCBI Taxonomy" id="2576891"/>
    <lineage>
        <taxon>Bacteria</taxon>
        <taxon>Pseudomonadati</taxon>
        <taxon>Verrucomicrobiota</taxon>
        <taxon>Opitutia</taxon>
        <taxon>Opitutales</taxon>
        <taxon>Opitutaceae</taxon>
        <taxon>Nibricoccus</taxon>
    </lineage>
</organism>
<evidence type="ECO:0000256" key="1">
    <source>
        <dbReference type="SAM" id="Phobius"/>
    </source>
</evidence>